<reference evidence="1" key="1">
    <citation type="submission" date="2021-06" db="EMBL/GenBank/DDBJ databases">
        <authorList>
            <person name="Kallberg Y."/>
            <person name="Tangrot J."/>
            <person name="Rosling A."/>
        </authorList>
    </citation>
    <scope>NUCLEOTIDE SEQUENCE</scope>
    <source>
        <strain evidence="1">CL551</strain>
    </source>
</reference>
<dbReference type="EMBL" id="CAJVPV010042246">
    <property type="protein sequence ID" value="CAG8763650.1"/>
    <property type="molecule type" value="Genomic_DNA"/>
</dbReference>
<dbReference type="AlphaFoldDB" id="A0A9N9NTY2"/>
<sequence length="49" mass="4946">HRISDSSSSVKESDFIGLCSISGEGSGIIVSSGMLVSSLCESIGRGISL</sequence>
<evidence type="ECO:0000313" key="1">
    <source>
        <dbReference type="EMBL" id="CAG8763650.1"/>
    </source>
</evidence>
<feature type="non-terminal residue" evidence="1">
    <location>
        <position position="1"/>
    </location>
</feature>
<proteinExistence type="predicted"/>
<organism evidence="1 2">
    <name type="scientific">Acaulospora morrowiae</name>
    <dbReference type="NCBI Taxonomy" id="94023"/>
    <lineage>
        <taxon>Eukaryota</taxon>
        <taxon>Fungi</taxon>
        <taxon>Fungi incertae sedis</taxon>
        <taxon>Mucoromycota</taxon>
        <taxon>Glomeromycotina</taxon>
        <taxon>Glomeromycetes</taxon>
        <taxon>Diversisporales</taxon>
        <taxon>Acaulosporaceae</taxon>
        <taxon>Acaulospora</taxon>
    </lineage>
</organism>
<accession>A0A9N9NTY2</accession>
<dbReference type="Proteomes" id="UP000789342">
    <property type="component" value="Unassembled WGS sequence"/>
</dbReference>
<name>A0A9N9NTY2_9GLOM</name>
<keyword evidence="2" id="KW-1185">Reference proteome</keyword>
<protein>
    <submittedName>
        <fullName evidence="1">14226_t:CDS:1</fullName>
    </submittedName>
</protein>
<evidence type="ECO:0000313" key="2">
    <source>
        <dbReference type="Proteomes" id="UP000789342"/>
    </source>
</evidence>
<comment type="caution">
    <text evidence="1">The sequence shown here is derived from an EMBL/GenBank/DDBJ whole genome shotgun (WGS) entry which is preliminary data.</text>
</comment>
<gene>
    <name evidence="1" type="ORF">AMORRO_LOCUS16107</name>
</gene>